<evidence type="ECO:0000313" key="1">
    <source>
        <dbReference type="EMBL" id="KAI2391808.1"/>
    </source>
</evidence>
<name>A0ACB8V3I8_9EURO</name>
<proteinExistence type="predicted"/>
<protein>
    <submittedName>
        <fullName evidence="1">Uncharacterized protein</fullName>
    </submittedName>
</protein>
<reference evidence="1" key="1">
    <citation type="journal article" date="2022" name="bioRxiv">
        <title>Population genetic analysis of Ophidiomyces ophidiicola, the causative agent of snake fungal disease, indicates recent introductions to the USA.</title>
        <authorList>
            <person name="Ladner J.T."/>
            <person name="Palmer J.M."/>
            <person name="Ettinger C.L."/>
            <person name="Stajich J.E."/>
            <person name="Farrell T.M."/>
            <person name="Glorioso B.M."/>
            <person name="Lawson B."/>
            <person name="Price S.J."/>
            <person name="Stengle A.G."/>
            <person name="Grear D.A."/>
            <person name="Lorch J.M."/>
        </authorList>
    </citation>
    <scope>NUCLEOTIDE SEQUENCE</scope>
    <source>
        <strain evidence="1">NWHC 24266-5</strain>
    </source>
</reference>
<dbReference type="EMBL" id="JALBCA010000010">
    <property type="protein sequence ID" value="KAI2391808.1"/>
    <property type="molecule type" value="Genomic_DNA"/>
</dbReference>
<sequence>MQTAIRDSVAGISHLVLYEDVFLLRGPQYNHYTFVFPFLGPDVESLVANQLHIATRMHGAKQLLQVLESLHKAGFIHRDINNMNVLWGSALPENLNIADTYKILGRPEPMIIDSWKQAELVKPMQFPITLCSNMIYLSDFGIATQVGHPKDGLPPFEYCSPELLHGATPDFP</sequence>
<accession>A0ACB8V3I8</accession>
<gene>
    <name evidence="1" type="ORF">LOY88_001035</name>
</gene>
<comment type="caution">
    <text evidence="1">The sequence shown here is derived from an EMBL/GenBank/DDBJ whole genome shotgun (WGS) entry which is preliminary data.</text>
</comment>
<organism evidence="1">
    <name type="scientific">Ophidiomyces ophidiicola</name>
    <dbReference type="NCBI Taxonomy" id="1387563"/>
    <lineage>
        <taxon>Eukaryota</taxon>
        <taxon>Fungi</taxon>
        <taxon>Dikarya</taxon>
        <taxon>Ascomycota</taxon>
        <taxon>Pezizomycotina</taxon>
        <taxon>Eurotiomycetes</taxon>
        <taxon>Eurotiomycetidae</taxon>
        <taxon>Onygenales</taxon>
        <taxon>Onygenaceae</taxon>
        <taxon>Ophidiomyces</taxon>
    </lineage>
</organism>